<dbReference type="PANTHER" id="PTHR30543:SF21">
    <property type="entry name" value="NAD(P)H-DEPENDENT FMN REDUCTASE LOT6"/>
    <property type="match status" value="1"/>
</dbReference>
<dbReference type="GO" id="GO:0005829">
    <property type="term" value="C:cytosol"/>
    <property type="evidence" value="ECO:0007669"/>
    <property type="project" value="TreeGrafter"/>
</dbReference>
<comment type="caution">
    <text evidence="2">The sequence shown here is derived from an EMBL/GenBank/DDBJ whole genome shotgun (WGS) entry which is preliminary data.</text>
</comment>
<dbReference type="Proteomes" id="UP000728185">
    <property type="component" value="Unassembled WGS sequence"/>
</dbReference>
<dbReference type="Pfam" id="PF03358">
    <property type="entry name" value="FMN_red"/>
    <property type="match status" value="1"/>
</dbReference>
<dbReference type="GO" id="GO:0016491">
    <property type="term" value="F:oxidoreductase activity"/>
    <property type="evidence" value="ECO:0007669"/>
    <property type="project" value="InterPro"/>
</dbReference>
<evidence type="ECO:0000313" key="2">
    <source>
        <dbReference type="EMBL" id="KAA0200230.1"/>
    </source>
</evidence>
<dbReference type="InterPro" id="IPR029039">
    <property type="entry name" value="Flavoprotein-like_sf"/>
</dbReference>
<accession>A0A8E0S5W3</accession>
<keyword evidence="3" id="KW-1185">Reference proteome</keyword>
<feature type="domain" description="NADPH-dependent FMN reductase-like" evidence="1">
    <location>
        <begin position="5"/>
        <end position="145"/>
    </location>
</feature>
<evidence type="ECO:0000259" key="1">
    <source>
        <dbReference type="Pfam" id="PF03358"/>
    </source>
</evidence>
<dbReference type="InterPro" id="IPR005025">
    <property type="entry name" value="FMN_Rdtase-like_dom"/>
</dbReference>
<dbReference type="InterPro" id="IPR050712">
    <property type="entry name" value="NAD(P)H-dep_reductase"/>
</dbReference>
<protein>
    <submittedName>
        <fullName evidence="2">Reductase</fullName>
    </submittedName>
</protein>
<dbReference type="OrthoDB" id="68575at2759"/>
<organism evidence="2 3">
    <name type="scientific">Fasciolopsis buskii</name>
    <dbReference type="NCBI Taxonomy" id="27845"/>
    <lineage>
        <taxon>Eukaryota</taxon>
        <taxon>Metazoa</taxon>
        <taxon>Spiralia</taxon>
        <taxon>Lophotrochozoa</taxon>
        <taxon>Platyhelminthes</taxon>
        <taxon>Trematoda</taxon>
        <taxon>Digenea</taxon>
        <taxon>Plagiorchiida</taxon>
        <taxon>Echinostomata</taxon>
        <taxon>Echinostomatoidea</taxon>
        <taxon>Fasciolidae</taxon>
        <taxon>Fasciolopsis</taxon>
    </lineage>
</organism>
<evidence type="ECO:0000313" key="3">
    <source>
        <dbReference type="Proteomes" id="UP000728185"/>
    </source>
</evidence>
<dbReference type="AlphaFoldDB" id="A0A8E0S5W3"/>
<name>A0A8E0S5W3_9TREM</name>
<dbReference type="GO" id="GO:0010181">
    <property type="term" value="F:FMN binding"/>
    <property type="evidence" value="ECO:0007669"/>
    <property type="project" value="TreeGrafter"/>
</dbReference>
<dbReference type="SUPFAM" id="SSF52218">
    <property type="entry name" value="Flavoproteins"/>
    <property type="match status" value="1"/>
</dbReference>
<dbReference type="Gene3D" id="3.40.50.360">
    <property type="match status" value="1"/>
</dbReference>
<sequence>MAPLKALLFASSVRPHRMNDRVVQLIKKCLLRKGYSVDLIDPKQLHLPILENPISEYTDESAVPEVLRHLDEQVKSADFLFFTTCEYNRCLPPALSNLLAYLPHKTMAYKPAGIIAYTTGPDGGQLAAAQLRLCLSELGCLLAPHPMILYNVGDRVSELGEPMGSKMGREAILEEIDLIAEQVEYLSNAIRSVSSQVPIPKVHPYV</sequence>
<gene>
    <name evidence="2" type="ORF">FBUS_09483</name>
</gene>
<proteinExistence type="predicted"/>
<dbReference type="EMBL" id="LUCM01000664">
    <property type="protein sequence ID" value="KAA0200230.1"/>
    <property type="molecule type" value="Genomic_DNA"/>
</dbReference>
<dbReference type="PANTHER" id="PTHR30543">
    <property type="entry name" value="CHROMATE REDUCTASE"/>
    <property type="match status" value="1"/>
</dbReference>
<reference evidence="2" key="1">
    <citation type="submission" date="2019-05" db="EMBL/GenBank/DDBJ databases">
        <title>Annotation for the trematode Fasciolopsis buski.</title>
        <authorList>
            <person name="Choi Y.-J."/>
        </authorList>
    </citation>
    <scope>NUCLEOTIDE SEQUENCE</scope>
    <source>
        <strain evidence="2">HT</strain>
        <tissue evidence="2">Whole worm</tissue>
    </source>
</reference>